<keyword evidence="2" id="KW-1133">Transmembrane helix</keyword>
<feature type="region of interest" description="Disordered" evidence="1">
    <location>
        <begin position="164"/>
        <end position="243"/>
    </location>
</feature>
<dbReference type="Proteomes" id="UP000671914">
    <property type="component" value="Chromosome"/>
</dbReference>
<keyword evidence="2" id="KW-0812">Transmembrane</keyword>
<proteinExistence type="predicted"/>
<evidence type="ECO:0000313" key="3">
    <source>
        <dbReference type="EMBL" id="QTX04535.1"/>
    </source>
</evidence>
<evidence type="ECO:0000256" key="2">
    <source>
        <dbReference type="SAM" id="Phobius"/>
    </source>
</evidence>
<evidence type="ECO:0000313" key="4">
    <source>
        <dbReference type="Proteomes" id="UP000671914"/>
    </source>
</evidence>
<dbReference type="KEGG" id="aarc:G127AT_14935"/>
<organism evidence="3 4">
    <name type="scientific">Agromyces archimandritae</name>
    <dbReference type="NCBI Taxonomy" id="2781962"/>
    <lineage>
        <taxon>Bacteria</taxon>
        <taxon>Bacillati</taxon>
        <taxon>Actinomycetota</taxon>
        <taxon>Actinomycetes</taxon>
        <taxon>Micrococcales</taxon>
        <taxon>Microbacteriaceae</taxon>
        <taxon>Agromyces</taxon>
    </lineage>
</organism>
<evidence type="ECO:0000256" key="1">
    <source>
        <dbReference type="SAM" id="MobiDB-lite"/>
    </source>
</evidence>
<dbReference type="RefSeq" id="WP_210898220.1">
    <property type="nucleotide sequence ID" value="NZ_CP071696.1"/>
</dbReference>
<dbReference type="EMBL" id="CP071696">
    <property type="protein sequence ID" value="QTX04535.1"/>
    <property type="molecule type" value="Genomic_DNA"/>
</dbReference>
<sequence length="243" mass="26965">MQWWNDFAAWLVSSDGQAIVFTATVLFVAVIVSGLLSAWIARGGVRRVIELRDREQKASAIAALVDAATEASVWNSLTPQEQILADRAVGQADILVRLLPIRGADAAANWAAHQLHELKRASATFGYQLDPAVVEFRDRLVEWQRNPAKSRRRFQQDLDRWKEQQRLEPEPEAQQEQDAWVAEQHHERYQGAVMVDPDPVTPPTPVAGTPLATQPYDYDAAGYSSTSAGYEGSGYDAPGGEQR</sequence>
<protein>
    <submittedName>
        <fullName evidence="3">Uncharacterized protein</fullName>
    </submittedName>
</protein>
<keyword evidence="4" id="KW-1185">Reference proteome</keyword>
<name>A0A975ING2_9MICO</name>
<accession>A0A975ING2</accession>
<reference evidence="3" key="1">
    <citation type="submission" date="2021-03" db="EMBL/GenBank/DDBJ databases">
        <title>Agromyces archimandritus sp. nov., isolated from the cockroach Archimandrita tessellata.</title>
        <authorList>
            <person name="Guzman J."/>
            <person name="Ortuzar M."/>
            <person name="Poehlein A."/>
            <person name="Daniel R."/>
            <person name="Trujillo M."/>
            <person name="Vilcinskas A."/>
        </authorList>
    </citation>
    <scope>NUCLEOTIDE SEQUENCE</scope>
    <source>
        <strain evidence="3">G127AT</strain>
    </source>
</reference>
<gene>
    <name evidence="3" type="ORF">G127AT_14935</name>
</gene>
<dbReference type="AlphaFoldDB" id="A0A975ING2"/>
<keyword evidence="2" id="KW-0472">Membrane</keyword>
<feature type="transmembrane region" description="Helical" evidence="2">
    <location>
        <begin position="20"/>
        <end position="41"/>
    </location>
</feature>